<dbReference type="NCBIfam" id="TIGR03026">
    <property type="entry name" value="NDP-sugDHase"/>
    <property type="match status" value="1"/>
</dbReference>
<comment type="caution">
    <text evidence="6">The sequence shown here is derived from an EMBL/GenBank/DDBJ whole genome shotgun (WGS) entry which is preliminary data.</text>
</comment>
<dbReference type="PIRSF" id="PIRSF500136">
    <property type="entry name" value="UDP_ManNAc_DH"/>
    <property type="match status" value="1"/>
</dbReference>
<evidence type="ECO:0000313" key="6">
    <source>
        <dbReference type="EMBL" id="RED92299.1"/>
    </source>
</evidence>
<feature type="domain" description="UDP-glucose/GDP-mannose dehydrogenase dimerisation" evidence="4">
    <location>
        <begin position="197"/>
        <end position="288"/>
    </location>
</feature>
<accession>A0A3D9KY63</accession>
<protein>
    <recommendedName>
        <fullName evidence="2">UDP-glucose 6-dehydrogenase</fullName>
    </recommendedName>
</protein>
<keyword evidence="7" id="KW-1185">Reference proteome</keyword>
<feature type="domain" description="UDP-glucose/GDP-mannose dehydrogenase N-terminal" evidence="5">
    <location>
        <begin position="5"/>
        <end position="174"/>
    </location>
</feature>
<dbReference type="Gene3D" id="3.40.50.720">
    <property type="entry name" value="NAD(P)-binding Rossmann-like Domain"/>
    <property type="match status" value="2"/>
</dbReference>
<evidence type="ECO:0000313" key="7">
    <source>
        <dbReference type="Proteomes" id="UP000256779"/>
    </source>
</evidence>
<name>A0A3D9KY63_MARFU</name>
<dbReference type="EMBL" id="QREG01000031">
    <property type="protein sequence ID" value="RED92299.1"/>
    <property type="molecule type" value="Genomic_DNA"/>
</dbReference>
<dbReference type="InterPro" id="IPR028359">
    <property type="entry name" value="UDP_ManNAc/GlcNAc_DH"/>
</dbReference>
<dbReference type="PANTHER" id="PTHR43750">
    <property type="entry name" value="UDP-GLUCOSE 6-DEHYDROGENASE TUAD"/>
    <property type="match status" value="1"/>
</dbReference>
<dbReference type="GO" id="GO:0016628">
    <property type="term" value="F:oxidoreductase activity, acting on the CH-CH group of donors, NAD or NADP as acceptor"/>
    <property type="evidence" value="ECO:0007669"/>
    <property type="project" value="InterPro"/>
</dbReference>
<evidence type="ECO:0000256" key="2">
    <source>
        <dbReference type="ARBA" id="ARBA00015132"/>
    </source>
</evidence>
<dbReference type="InterPro" id="IPR008927">
    <property type="entry name" value="6-PGluconate_DH-like_C_sf"/>
</dbReference>
<dbReference type="Pfam" id="PF00984">
    <property type="entry name" value="UDPG_MGDP_dh"/>
    <property type="match status" value="1"/>
</dbReference>
<sequence>MSMNKIGLIGPGRLGLCVALLLDEAGVEVTAIENNKTYLSQLQNRELITPEPEVSDRLKSSAISFSADIQHCLTEDHQTLLIYVPTPENEQGYDHSLLEEVLKSIRSFGPRTHKTNLVVGCTTLPGYLKNLAADLEQLNYQFTYSPAFIAQGSIIRNLQHPDMLLFGTADGSRAHAEEVFRKIVKNDAPAHHMDLTSAEITKLATNCFLTAKIAFANAIGDLAIKTGANYEAILGAIGADDRIGKKYLGYGFGFGGPCFPRDNRALNIFAKANGYNLQISEATETANKQHTEFQIDHYLQEYAEGEKVVFDHVTYKPGTDILQESQQLKIAIALAEAGREVWVQGDGFVLEKLQKKYGALFRYELKN</sequence>
<dbReference type="Proteomes" id="UP000256779">
    <property type="component" value="Unassembled WGS sequence"/>
</dbReference>
<dbReference type="OrthoDB" id="56323at2"/>
<dbReference type="SUPFAM" id="SSF51735">
    <property type="entry name" value="NAD(P)-binding Rossmann-fold domains"/>
    <property type="match status" value="1"/>
</dbReference>
<dbReference type="InterPro" id="IPR036291">
    <property type="entry name" value="NAD(P)-bd_dom_sf"/>
</dbReference>
<evidence type="ECO:0000256" key="1">
    <source>
        <dbReference type="ARBA" id="ARBA00006601"/>
    </source>
</evidence>
<dbReference type="InterPro" id="IPR001732">
    <property type="entry name" value="UDP-Glc/GDP-Man_DH_N"/>
</dbReference>
<evidence type="ECO:0000259" key="4">
    <source>
        <dbReference type="Pfam" id="PF00984"/>
    </source>
</evidence>
<reference evidence="6 7" key="1">
    <citation type="submission" date="2018-07" db="EMBL/GenBank/DDBJ databases">
        <title>Genomic Encyclopedia of Type Strains, Phase IV (KMG-IV): sequencing the most valuable type-strain genomes for metagenomic binning, comparative biology and taxonomic classification.</title>
        <authorList>
            <person name="Goeker M."/>
        </authorList>
    </citation>
    <scope>NUCLEOTIDE SEQUENCE [LARGE SCALE GENOMIC DNA]</scope>
    <source>
        <strain evidence="6 7">DSM 4134</strain>
    </source>
</reference>
<dbReference type="GO" id="GO:0051287">
    <property type="term" value="F:NAD binding"/>
    <property type="evidence" value="ECO:0007669"/>
    <property type="project" value="InterPro"/>
</dbReference>
<dbReference type="Pfam" id="PF03721">
    <property type="entry name" value="UDPG_MGDP_dh_N"/>
    <property type="match status" value="1"/>
</dbReference>
<evidence type="ECO:0000259" key="5">
    <source>
        <dbReference type="Pfam" id="PF03721"/>
    </source>
</evidence>
<comment type="similarity">
    <text evidence="1 3">Belongs to the UDP-glucose/GDP-mannose dehydrogenase family.</text>
</comment>
<dbReference type="PIRSF" id="PIRSF000124">
    <property type="entry name" value="UDPglc_GDPman_dh"/>
    <property type="match status" value="1"/>
</dbReference>
<dbReference type="SUPFAM" id="SSF48179">
    <property type="entry name" value="6-phosphogluconate dehydrogenase C-terminal domain-like"/>
    <property type="match status" value="1"/>
</dbReference>
<dbReference type="Gene3D" id="1.20.5.100">
    <property type="entry name" value="Cytochrome c1, transmembrane anchor, C-terminal"/>
    <property type="match status" value="1"/>
</dbReference>
<proteinExistence type="inferred from homology"/>
<dbReference type="GO" id="GO:0016616">
    <property type="term" value="F:oxidoreductase activity, acting on the CH-OH group of donors, NAD or NADP as acceptor"/>
    <property type="evidence" value="ECO:0007669"/>
    <property type="project" value="InterPro"/>
</dbReference>
<gene>
    <name evidence="6" type="ORF">C7460_13113</name>
</gene>
<organism evidence="6 7">
    <name type="scientific">Marinoscillum furvescens DSM 4134</name>
    <dbReference type="NCBI Taxonomy" id="1122208"/>
    <lineage>
        <taxon>Bacteria</taxon>
        <taxon>Pseudomonadati</taxon>
        <taxon>Bacteroidota</taxon>
        <taxon>Cytophagia</taxon>
        <taxon>Cytophagales</taxon>
        <taxon>Reichenbachiellaceae</taxon>
        <taxon>Marinoscillum</taxon>
    </lineage>
</organism>
<dbReference type="GO" id="GO:0000271">
    <property type="term" value="P:polysaccharide biosynthetic process"/>
    <property type="evidence" value="ECO:0007669"/>
    <property type="project" value="InterPro"/>
</dbReference>
<dbReference type="InterPro" id="IPR014026">
    <property type="entry name" value="UDP-Glc/GDP-Man_DH_dimer"/>
</dbReference>
<dbReference type="PANTHER" id="PTHR43750:SF3">
    <property type="entry name" value="UDP-GLUCOSE 6-DEHYDROGENASE TUAD"/>
    <property type="match status" value="1"/>
</dbReference>
<evidence type="ECO:0000256" key="3">
    <source>
        <dbReference type="PIRNR" id="PIRNR000124"/>
    </source>
</evidence>
<dbReference type="RefSeq" id="WP_115870257.1">
    <property type="nucleotide sequence ID" value="NZ_QREG01000031.1"/>
</dbReference>
<dbReference type="AlphaFoldDB" id="A0A3D9KY63"/>
<dbReference type="InterPro" id="IPR017476">
    <property type="entry name" value="UDP-Glc/GDP-Man"/>
</dbReference>